<dbReference type="InterPro" id="IPR051083">
    <property type="entry name" value="GrpII_Intron_Splice-Mob/Def"/>
</dbReference>
<protein>
    <submittedName>
        <fullName evidence="5">Group II intron reverse transcriptase/maturase</fullName>
        <ecNumber evidence="5">2.7.7.49</ecNumber>
    </submittedName>
</protein>
<evidence type="ECO:0000313" key="7">
    <source>
        <dbReference type="Proteomes" id="UP000664466"/>
    </source>
</evidence>
<dbReference type="GO" id="GO:0004519">
    <property type="term" value="F:endonuclease activity"/>
    <property type="evidence" value="ECO:0007669"/>
    <property type="project" value="InterPro"/>
</dbReference>
<accession>A0A8B0SSZ3</accession>
<dbReference type="CDD" id="cd01651">
    <property type="entry name" value="RT_G2_intron"/>
    <property type="match status" value="1"/>
</dbReference>
<comment type="similarity">
    <text evidence="1">Belongs to the bacterial reverse transcriptase family.</text>
</comment>
<organism evidence="5">
    <name type="scientific">Thiothrix fructosivorans</name>
    <dbReference type="NCBI Taxonomy" id="111770"/>
    <lineage>
        <taxon>Bacteria</taxon>
        <taxon>Pseudomonadati</taxon>
        <taxon>Pseudomonadota</taxon>
        <taxon>Gammaproteobacteria</taxon>
        <taxon>Thiotrichales</taxon>
        <taxon>Thiotrichaceae</taxon>
        <taxon>Thiothrix</taxon>
    </lineage>
</organism>
<dbReference type="GO" id="GO:0008270">
    <property type="term" value="F:zinc ion binding"/>
    <property type="evidence" value="ECO:0007669"/>
    <property type="project" value="InterPro"/>
</dbReference>
<dbReference type="InterPro" id="IPR002711">
    <property type="entry name" value="HNH"/>
</dbReference>
<dbReference type="Pfam" id="PF00078">
    <property type="entry name" value="RVT_1"/>
    <property type="match status" value="1"/>
</dbReference>
<dbReference type="InterPro" id="IPR025960">
    <property type="entry name" value="RVT_N"/>
</dbReference>
<dbReference type="PANTHER" id="PTHR34047">
    <property type="entry name" value="NUCLEAR INTRON MATURASE 1, MITOCHONDRIAL-RELATED"/>
    <property type="match status" value="1"/>
</dbReference>
<dbReference type="PROSITE" id="PS50878">
    <property type="entry name" value="RT_POL"/>
    <property type="match status" value="1"/>
</dbReference>
<dbReference type="CDD" id="cd00085">
    <property type="entry name" value="HNHc"/>
    <property type="match status" value="1"/>
</dbReference>
<dbReference type="EMBL" id="JAFMPM010000006">
    <property type="protein sequence ID" value="MBO0612490.1"/>
    <property type="molecule type" value="Genomic_DNA"/>
</dbReference>
<evidence type="ECO:0000313" key="3">
    <source>
        <dbReference type="EMBL" id="MBO0612444.1"/>
    </source>
</evidence>
<dbReference type="Pfam" id="PF01844">
    <property type="entry name" value="HNH"/>
    <property type="match status" value="1"/>
</dbReference>
<dbReference type="EMBL" id="CP072748">
    <property type="protein sequence ID" value="QTX12032.1"/>
    <property type="molecule type" value="Genomic_DNA"/>
</dbReference>
<dbReference type="InterPro" id="IPR013597">
    <property type="entry name" value="Mat_intron_G2"/>
</dbReference>
<keyword evidence="5" id="KW-0808">Transferase</keyword>
<dbReference type="SMART" id="SM00507">
    <property type="entry name" value="HNHc"/>
    <property type="match status" value="1"/>
</dbReference>
<sequence>MNEAQAKCATPDGVVDWHGIDRAKAHQATQKLQVRIAKAIREGKHRKAKSLQWLLTHSFYAKCMAVKRVTENSGKKTAGVDNETWDTPPAKAKAIVGLKRRGYKPQPLRRVYIPKANGKQRPLGIPTMKDRAMQALHLLALEPISETTADPNSYGFRPKRGCKDAAEQIFISMAQKTQAKWVLEADIAGCFDNISHEWLLANIPTDTAILRKWLKAGFVWKGVRSDTEAGTPQGGIISPVLANMALDGLAGKLAKAFPKITGRGRATKVNYIRYADDFIITGTSPEVLEEAKTITERFLEARGLILSPEKTKVVNISEGFDFLGWNFRKYNGKMMIKPAKKNVKNFLAGIRQLIDSNKTATQENLIRLLNPKIRGWTEYHKNQVAKETFSDVDHAIWKKLWKWARRRHPNKPKMWVKAKYWPHHNGCNWTFRVKVLDRKGNGVWLDLFKASSVPIVRHVKIKADANPYDPAQEEYFEERFQRHFKEEAHGARIKYLWHSQDGKCTACGQNLTKQTGWHVHHVIWRVKGGTDDSRNLVLMHPDCHRQLHSRVNRGLPTTLKSG</sequence>
<evidence type="ECO:0000313" key="5">
    <source>
        <dbReference type="EMBL" id="QTX12032.1"/>
    </source>
</evidence>
<keyword evidence="5" id="KW-0548">Nucleotidyltransferase</keyword>
<dbReference type="InterPro" id="IPR000477">
    <property type="entry name" value="RT_dom"/>
</dbReference>
<dbReference type="EMBL" id="JAFMPM010000006">
    <property type="protein sequence ID" value="MBO0612444.1"/>
    <property type="molecule type" value="Genomic_DNA"/>
</dbReference>
<keyword evidence="7" id="KW-1185">Reference proteome</keyword>
<dbReference type="GO" id="GO:0003964">
    <property type="term" value="F:RNA-directed DNA polymerase activity"/>
    <property type="evidence" value="ECO:0007669"/>
    <property type="project" value="UniProtKB-KW"/>
</dbReference>
<dbReference type="Pfam" id="PF13655">
    <property type="entry name" value="RVT_N"/>
    <property type="match status" value="1"/>
</dbReference>
<evidence type="ECO:0000259" key="2">
    <source>
        <dbReference type="PROSITE" id="PS50878"/>
    </source>
</evidence>
<dbReference type="PANTHER" id="PTHR34047:SF10">
    <property type="entry name" value="GROUP II INTRON-ASSOCIATED OPEN READING FRAME"/>
    <property type="match status" value="1"/>
</dbReference>
<dbReference type="Gene3D" id="1.10.30.50">
    <property type="match status" value="1"/>
</dbReference>
<evidence type="ECO:0000313" key="6">
    <source>
        <dbReference type="EMBL" id="QTX12076.1"/>
    </source>
</evidence>
<gene>
    <name evidence="5" type="primary">ltrA</name>
    <name evidence="5" type="ORF">J1836_006790</name>
    <name evidence="6" type="ORF">J1836_007030</name>
    <name evidence="3" type="ORF">J1836_05795</name>
    <name evidence="4" type="ORF">J1836_06035</name>
</gene>
<reference evidence="3 7" key="1">
    <citation type="submission" date="2021-03" db="EMBL/GenBank/DDBJ databases">
        <title>Draft genome and methylome analysis of Thiotrix fructosivoruns ATCC 49748.</title>
        <authorList>
            <person name="Fomenkov A."/>
            <person name="Grabovich M.Y."/>
            <person name="Roberts R.J."/>
        </authorList>
    </citation>
    <scope>NUCLEOTIDE SEQUENCE [LARGE SCALE GENOMIC DNA]</scope>
    <source>
        <strain evidence="3 7">ATCC 49748</strain>
    </source>
</reference>
<feature type="domain" description="Reverse transcriptase" evidence="2">
    <location>
        <begin position="94"/>
        <end position="327"/>
    </location>
</feature>
<dbReference type="GO" id="GO:0003676">
    <property type="term" value="F:nucleic acid binding"/>
    <property type="evidence" value="ECO:0007669"/>
    <property type="project" value="InterPro"/>
</dbReference>
<evidence type="ECO:0000256" key="1">
    <source>
        <dbReference type="ARBA" id="ARBA00034120"/>
    </source>
</evidence>
<dbReference type="Pfam" id="PF08388">
    <property type="entry name" value="GIIM"/>
    <property type="match status" value="1"/>
</dbReference>
<proteinExistence type="inferred from homology"/>
<dbReference type="InterPro" id="IPR030931">
    <property type="entry name" value="Group_II_RT_mat"/>
</dbReference>
<dbReference type="SUPFAM" id="SSF56672">
    <property type="entry name" value="DNA/RNA polymerases"/>
    <property type="match status" value="1"/>
</dbReference>
<dbReference type="NCBIfam" id="TIGR04416">
    <property type="entry name" value="group_II_RT_mat"/>
    <property type="match status" value="1"/>
</dbReference>
<evidence type="ECO:0000313" key="4">
    <source>
        <dbReference type="EMBL" id="MBO0612490.1"/>
    </source>
</evidence>
<dbReference type="EMBL" id="CP072748">
    <property type="protein sequence ID" value="QTX12076.1"/>
    <property type="molecule type" value="Genomic_DNA"/>
</dbReference>
<dbReference type="Proteomes" id="UP000664466">
    <property type="component" value="Unassembled WGS sequence"/>
</dbReference>
<dbReference type="AlphaFoldDB" id="A0A8B0SSZ3"/>
<name>A0A8B0SSZ3_9GAMM</name>
<keyword evidence="5" id="KW-0695">RNA-directed DNA polymerase</keyword>
<dbReference type="InterPro" id="IPR003615">
    <property type="entry name" value="HNH_nuc"/>
</dbReference>
<dbReference type="RefSeq" id="WP_207250139.1">
    <property type="nucleotide sequence ID" value="NZ_JAFMPM010000006.1"/>
</dbReference>
<dbReference type="EC" id="2.7.7.49" evidence="5"/>
<dbReference type="InterPro" id="IPR043502">
    <property type="entry name" value="DNA/RNA_pol_sf"/>
</dbReference>
<reference evidence="5" key="2">
    <citation type="submission" date="2021-04" db="EMBL/GenBank/DDBJ databases">
        <title>Complete Genome and methylome analysis of Thiothrix fructosivorans ATCC 49748.</title>
        <authorList>
            <person name="Fomenkov A."/>
            <person name="Sun L."/>
            <person name="Vincze T."/>
            <person name="Grabovich M.Y."/>
            <person name="Roberts R.J."/>
        </authorList>
    </citation>
    <scope>NUCLEOTIDE SEQUENCE</scope>
    <source>
        <strain evidence="5">ATCC 49748</strain>
    </source>
</reference>